<dbReference type="GO" id="GO:0050830">
    <property type="term" value="P:defense response to Gram-positive bacterium"/>
    <property type="evidence" value="ECO:0007669"/>
    <property type="project" value="Ensembl"/>
</dbReference>
<dbReference type="OMA" id="TCCCSLI"/>
<evidence type="ECO:0000256" key="9">
    <source>
        <dbReference type="ARBA" id="ARBA00023180"/>
    </source>
</evidence>
<gene>
    <name evidence="12" type="primary">Il27ra</name>
</gene>
<proteinExistence type="inferred from homology"/>
<keyword evidence="9" id="KW-0325">Glycoprotein</keyword>
<dbReference type="InterPro" id="IPR052672">
    <property type="entry name" value="Type1_Cytokine_Rcpt_Type2"/>
</dbReference>
<dbReference type="AlphaFoldDB" id="A0A8C5KRB3"/>
<dbReference type="GeneTree" id="ENSGT00700000104610"/>
<comment type="subcellular location">
    <subcellularLocation>
        <location evidence="1">Membrane</location>
        <topology evidence="1">Single-pass type I membrane protein</topology>
    </subcellularLocation>
</comment>
<keyword evidence="13" id="KW-1185">Reference proteome</keyword>
<accession>A0A8C5KRB3</accession>
<dbReference type="GO" id="GO:0032729">
    <property type="term" value="P:positive regulation of type II interferon production"/>
    <property type="evidence" value="ECO:0007669"/>
    <property type="project" value="Ensembl"/>
</dbReference>
<keyword evidence="5" id="KW-0677">Repeat</keyword>
<feature type="domain" description="Fibronectin type-III" evidence="11">
    <location>
        <begin position="243"/>
        <end position="339"/>
    </location>
</feature>
<dbReference type="PANTHER" id="PTHR48423:SF1">
    <property type="entry name" value="INTERLEUKIN-27 RECEPTOR SUBUNIT ALPHA"/>
    <property type="match status" value="1"/>
</dbReference>
<evidence type="ECO:0000256" key="4">
    <source>
        <dbReference type="ARBA" id="ARBA00022729"/>
    </source>
</evidence>
<dbReference type="PROSITE" id="PS50853">
    <property type="entry name" value="FN3"/>
    <property type="match status" value="2"/>
</dbReference>
<protein>
    <submittedName>
        <fullName evidence="12">Interleukin 27 receptor, alpha</fullName>
    </submittedName>
</protein>
<evidence type="ECO:0000313" key="12">
    <source>
        <dbReference type="Ensembl" id="ENSJJAP00000014184.1"/>
    </source>
</evidence>
<comment type="similarity">
    <text evidence="2">Belongs to the type I cytokine receptor family. Type 2 subfamily.</text>
</comment>
<keyword evidence="7" id="KW-0472">Membrane</keyword>
<dbReference type="GO" id="GO:0005886">
    <property type="term" value="C:plasma membrane"/>
    <property type="evidence" value="ECO:0007669"/>
    <property type="project" value="UniProtKB-ARBA"/>
</dbReference>
<dbReference type="PANTHER" id="PTHR48423">
    <property type="entry name" value="INTERLEUKIN-27 RECEPTOR SUBUNIT ALPHA"/>
    <property type="match status" value="1"/>
</dbReference>
<evidence type="ECO:0000313" key="13">
    <source>
        <dbReference type="Proteomes" id="UP000694385"/>
    </source>
</evidence>
<dbReference type="GO" id="GO:0043524">
    <property type="term" value="P:negative regulation of neuron apoptotic process"/>
    <property type="evidence" value="ECO:0007669"/>
    <property type="project" value="Ensembl"/>
</dbReference>
<dbReference type="GO" id="GO:0002827">
    <property type="term" value="P:positive regulation of T-helper 1 type immune response"/>
    <property type="evidence" value="ECO:0007669"/>
    <property type="project" value="Ensembl"/>
</dbReference>
<dbReference type="SMART" id="SM00060">
    <property type="entry name" value="FN3"/>
    <property type="match status" value="3"/>
</dbReference>
<dbReference type="InterPro" id="IPR036116">
    <property type="entry name" value="FN3_sf"/>
</dbReference>
<dbReference type="GO" id="GO:0002829">
    <property type="term" value="P:negative regulation of type 2 immune response"/>
    <property type="evidence" value="ECO:0007669"/>
    <property type="project" value="Ensembl"/>
</dbReference>
<evidence type="ECO:0000256" key="6">
    <source>
        <dbReference type="ARBA" id="ARBA00022989"/>
    </source>
</evidence>
<dbReference type="CDD" id="cd00063">
    <property type="entry name" value="FN3"/>
    <property type="match status" value="1"/>
</dbReference>
<dbReference type="InterPro" id="IPR013783">
    <property type="entry name" value="Ig-like_fold"/>
</dbReference>
<evidence type="ECO:0000256" key="2">
    <source>
        <dbReference type="ARBA" id="ARBA00008921"/>
    </source>
</evidence>
<dbReference type="GO" id="GO:2000408">
    <property type="term" value="P:negative regulation of T cell extravasation"/>
    <property type="evidence" value="ECO:0007669"/>
    <property type="project" value="Ensembl"/>
</dbReference>
<organism evidence="12 13">
    <name type="scientific">Jaculus jaculus</name>
    <name type="common">Lesser Egyptian jerboa</name>
    <dbReference type="NCBI Taxonomy" id="51337"/>
    <lineage>
        <taxon>Eukaryota</taxon>
        <taxon>Metazoa</taxon>
        <taxon>Chordata</taxon>
        <taxon>Craniata</taxon>
        <taxon>Vertebrata</taxon>
        <taxon>Euteleostomi</taxon>
        <taxon>Mammalia</taxon>
        <taxon>Eutheria</taxon>
        <taxon>Euarchontoglires</taxon>
        <taxon>Glires</taxon>
        <taxon>Rodentia</taxon>
        <taxon>Myomorpha</taxon>
        <taxon>Dipodoidea</taxon>
        <taxon>Dipodidae</taxon>
        <taxon>Dipodinae</taxon>
        <taxon>Jaculus</taxon>
    </lineage>
</organism>
<dbReference type="Gene3D" id="2.60.40.10">
    <property type="entry name" value="Immunoglobulins"/>
    <property type="match status" value="3"/>
</dbReference>
<dbReference type="InterPro" id="IPR003961">
    <property type="entry name" value="FN3_dom"/>
</dbReference>
<evidence type="ECO:0000256" key="1">
    <source>
        <dbReference type="ARBA" id="ARBA00004479"/>
    </source>
</evidence>
<dbReference type="GO" id="GO:0045509">
    <property type="term" value="F:interleukin-27 receptor activity"/>
    <property type="evidence" value="ECO:0007669"/>
    <property type="project" value="Ensembl"/>
</dbReference>
<feature type="domain" description="Fibronectin type-III" evidence="11">
    <location>
        <begin position="49"/>
        <end position="150"/>
    </location>
</feature>
<dbReference type="GO" id="GO:0032715">
    <property type="term" value="P:negative regulation of interleukin-6 production"/>
    <property type="evidence" value="ECO:0007669"/>
    <property type="project" value="Ensembl"/>
</dbReference>
<dbReference type="GO" id="GO:2000317">
    <property type="term" value="P:negative regulation of T-helper 17 type immune response"/>
    <property type="evidence" value="ECO:0007669"/>
    <property type="project" value="Ensembl"/>
</dbReference>
<evidence type="ECO:0000259" key="11">
    <source>
        <dbReference type="PROSITE" id="PS50853"/>
    </source>
</evidence>
<evidence type="ECO:0000256" key="10">
    <source>
        <dbReference type="SAM" id="MobiDB-lite"/>
    </source>
</evidence>
<evidence type="ECO:0000256" key="5">
    <source>
        <dbReference type="ARBA" id="ARBA00022737"/>
    </source>
</evidence>
<dbReference type="GO" id="GO:0032720">
    <property type="term" value="P:negative regulation of tumor necrosis factor production"/>
    <property type="evidence" value="ECO:0007669"/>
    <property type="project" value="Ensembl"/>
</dbReference>
<keyword evidence="3" id="KW-0812">Transmembrane</keyword>
<dbReference type="GO" id="GO:0032700">
    <property type="term" value="P:negative regulation of interleukin-17 production"/>
    <property type="evidence" value="ECO:0007669"/>
    <property type="project" value="Ensembl"/>
</dbReference>
<dbReference type="SUPFAM" id="SSF49265">
    <property type="entry name" value="Fibronectin type III"/>
    <property type="match status" value="2"/>
</dbReference>
<keyword evidence="6" id="KW-1133">Transmembrane helix</keyword>
<feature type="region of interest" description="Disordered" evidence="10">
    <location>
        <begin position="480"/>
        <end position="543"/>
    </location>
</feature>
<reference evidence="12" key="2">
    <citation type="submission" date="2025-09" db="UniProtKB">
        <authorList>
            <consortium name="Ensembl"/>
        </authorList>
    </citation>
    <scope>IDENTIFICATION</scope>
</reference>
<reference evidence="12" key="1">
    <citation type="submission" date="2025-08" db="UniProtKB">
        <authorList>
            <consortium name="Ensembl"/>
        </authorList>
    </citation>
    <scope>IDENTIFICATION</scope>
</reference>
<feature type="compositionally biased region" description="Pro residues" evidence="10">
    <location>
        <begin position="512"/>
        <end position="521"/>
    </location>
</feature>
<dbReference type="Ensembl" id="ENSJJAT00000020680.1">
    <property type="protein sequence ID" value="ENSJJAP00000014184.1"/>
    <property type="gene ID" value="ENSJJAG00000016724.1"/>
</dbReference>
<evidence type="ECO:0000256" key="3">
    <source>
        <dbReference type="ARBA" id="ARBA00022692"/>
    </source>
</evidence>
<evidence type="ECO:0000256" key="8">
    <source>
        <dbReference type="ARBA" id="ARBA00023170"/>
    </source>
</evidence>
<evidence type="ECO:0000256" key="7">
    <source>
        <dbReference type="ARBA" id="ARBA00023136"/>
    </source>
</evidence>
<sequence>QRVAVPTSQRWVTIPREQLTTDDKLLVWGTRGHRLLWLPVVVNLDTQIKPDTPQFSAVEVLDEPLEAIIQWSPPKWPSHKVLVCQFQYRKSEESEWTQLEDHLRTSPLSPVEMHDLEGDSPYVVSGRCRVERGRVWGEWSRELSFRTPPPPLGPEDVWVSGSFCETSGPWEPLLVWKAPRSRIQLTYRAWFWVGEENRTEEGIPCCKCPIPAGAERAWVSAVNTASSGPLANLSLVCLAPESAPHGVVAVSTPGSPALLVNWQQGTGEPWGYVVDWVQEGDAPEKLNWTCLPLGNLSVLLTGDFKGGVPYRIKVTAVFPGGLAPAPSVWGFVEELVPLAGPVVWRLQDNPAGTPAVAWGEVPRHQLRGHVTHYSLCTQSGARPALCKNVSSDTRTVTLPDLHRGSCELWVTASTAAGQGPPGPSLWLHLPDNRMKILPTILPLWSLLVMGCGLSLATTGRCLHLRHKVLPRWVWEKVPDPANSHSGQPQVEEVLSPQPVQEGPILEVEEMEPPPAPAPPQTSAPLHSGYEKHFMPTPEELGLL</sequence>
<name>A0A8C5KRB3_JACJA</name>
<keyword evidence="8" id="KW-0675">Receptor</keyword>
<keyword evidence="4" id="KW-0732">Signal</keyword>
<dbReference type="Proteomes" id="UP000694385">
    <property type="component" value="Unassembled WGS sequence"/>
</dbReference>
<dbReference type="GO" id="GO:0048302">
    <property type="term" value="P:regulation of isotype switching to IgG isotypes"/>
    <property type="evidence" value="ECO:0007669"/>
    <property type="project" value="Ensembl"/>
</dbReference>
<dbReference type="FunFam" id="2.60.40.10:FF:001521">
    <property type="entry name" value="Interleukin 27 receptor subunit alpha"/>
    <property type="match status" value="1"/>
</dbReference>